<keyword evidence="6" id="KW-0862">Zinc</keyword>
<dbReference type="AlphaFoldDB" id="A0A7L0H7W7"/>
<evidence type="ECO:0000313" key="13">
    <source>
        <dbReference type="Proteomes" id="UP000555649"/>
    </source>
</evidence>
<dbReference type="SMART" id="SM00184">
    <property type="entry name" value="RING"/>
    <property type="match status" value="1"/>
</dbReference>
<feature type="region of interest" description="Disordered" evidence="10">
    <location>
        <begin position="76"/>
        <end position="114"/>
    </location>
</feature>
<gene>
    <name evidence="12" type="primary">Topors_1</name>
    <name evidence="12" type="ORF">HERCAC_R10390</name>
</gene>
<dbReference type="PANTHER" id="PTHR46077:SF1">
    <property type="entry name" value="TOP1 BINDING ARGININE_SERINE RICH PROTEIN, E3 UBIQUITIN LIGASE"/>
    <property type="match status" value="1"/>
</dbReference>
<keyword evidence="12" id="KW-0436">Ligase</keyword>
<dbReference type="InterPro" id="IPR001841">
    <property type="entry name" value="Znf_RING"/>
</dbReference>
<feature type="region of interest" description="Disordered" evidence="10">
    <location>
        <begin position="271"/>
        <end position="344"/>
    </location>
</feature>
<dbReference type="GO" id="GO:0016874">
    <property type="term" value="F:ligase activity"/>
    <property type="evidence" value="ECO:0007669"/>
    <property type="project" value="UniProtKB-KW"/>
</dbReference>
<evidence type="ECO:0000256" key="6">
    <source>
        <dbReference type="ARBA" id="ARBA00022833"/>
    </source>
</evidence>
<keyword evidence="4" id="KW-0479">Metal-binding</keyword>
<sequence>MATGTEWSCSICQDAHEDVAYAMPCQHQFCMGCILRYIKRKPSCPLCRRLMETVSFSVRAEDDYLQCAILPRNESPAASSQAGGAPGPVAENSPHRPVASPPSSPQGMLSPAEQGAAGTEAVGGLLPEVWAALFKRREHLLDPVLPWLRQQLAEIYGDQWWMTKNVESFILHGLCACGPDREVMVQTLQEHLEDYTPLQIQLLQLQPLGFSASRSSSSSSRLPRSSPSRSSASSSRCTTSREATSNSSLASSSSPAGAHREEKVVMLEATLHGGPGRPPSAPVPAEQEQTQEEPRQVVVVAGPSAQGSRCSPSAPGRDRDCSPGGPRRPLKRRATDPQDSPQHC</sequence>
<accession>A0A7L0H7W7</accession>
<dbReference type="PROSITE" id="PS50089">
    <property type="entry name" value="ZF_RING_2"/>
    <property type="match status" value="1"/>
</dbReference>
<evidence type="ECO:0000256" key="3">
    <source>
        <dbReference type="ARBA" id="ARBA00022679"/>
    </source>
</evidence>
<comment type="catalytic activity">
    <reaction evidence="1">
        <text>S-ubiquitinyl-[E2 ubiquitin-conjugating enzyme]-L-cysteine + [acceptor protein]-L-lysine = [E2 ubiquitin-conjugating enzyme]-L-cysteine + N(6)-ubiquitinyl-[acceptor protein]-L-lysine.</text>
        <dbReference type="EC" id="2.3.2.27"/>
    </reaction>
</comment>
<dbReference type="PROSITE" id="PS00518">
    <property type="entry name" value="ZF_RING_1"/>
    <property type="match status" value="1"/>
</dbReference>
<reference evidence="12 13" key="1">
    <citation type="submission" date="2019-09" db="EMBL/GenBank/DDBJ databases">
        <title>Bird 10,000 Genomes (B10K) Project - Family phase.</title>
        <authorList>
            <person name="Zhang G."/>
        </authorList>
    </citation>
    <scope>NUCLEOTIDE SEQUENCE [LARGE SCALE GENOMIC DNA]</scope>
    <source>
        <strain evidence="12">B10K-DU-005-78</strain>
        <tissue evidence="12">Mixed tissue sample</tissue>
    </source>
</reference>
<dbReference type="EMBL" id="VXAJ01001573">
    <property type="protein sequence ID" value="NXK15605.1"/>
    <property type="molecule type" value="Genomic_DNA"/>
</dbReference>
<keyword evidence="8" id="KW-0804">Transcription</keyword>
<dbReference type="PANTHER" id="PTHR46077">
    <property type="entry name" value="E3 UBIQUITIN-PROTEIN LIGASE TOPORS"/>
    <property type="match status" value="1"/>
</dbReference>
<evidence type="ECO:0000256" key="8">
    <source>
        <dbReference type="ARBA" id="ARBA00023163"/>
    </source>
</evidence>
<evidence type="ECO:0000256" key="7">
    <source>
        <dbReference type="ARBA" id="ARBA00023015"/>
    </source>
</evidence>
<proteinExistence type="predicted"/>
<dbReference type="GO" id="GO:0006513">
    <property type="term" value="P:protein monoubiquitination"/>
    <property type="evidence" value="ECO:0007669"/>
    <property type="project" value="TreeGrafter"/>
</dbReference>
<keyword evidence="7" id="KW-0805">Transcription regulation</keyword>
<dbReference type="Proteomes" id="UP000555649">
    <property type="component" value="Unassembled WGS sequence"/>
</dbReference>
<feature type="compositionally biased region" description="Low complexity" evidence="10">
    <location>
        <begin position="213"/>
        <end position="257"/>
    </location>
</feature>
<dbReference type="SUPFAM" id="SSF57850">
    <property type="entry name" value="RING/U-box"/>
    <property type="match status" value="1"/>
</dbReference>
<evidence type="ECO:0000256" key="10">
    <source>
        <dbReference type="SAM" id="MobiDB-lite"/>
    </source>
</evidence>
<keyword evidence="13" id="KW-1185">Reference proteome</keyword>
<dbReference type="Gene3D" id="3.30.40.10">
    <property type="entry name" value="Zinc/RING finger domain, C3HC4 (zinc finger)"/>
    <property type="match status" value="1"/>
</dbReference>
<keyword evidence="3" id="KW-0808">Transferase</keyword>
<comment type="caution">
    <text evidence="12">The sequence shown here is derived from an EMBL/GenBank/DDBJ whole genome shotgun (WGS) entry which is preliminary data.</text>
</comment>
<evidence type="ECO:0000259" key="11">
    <source>
        <dbReference type="PROSITE" id="PS50089"/>
    </source>
</evidence>
<dbReference type="GO" id="GO:0061630">
    <property type="term" value="F:ubiquitin protein ligase activity"/>
    <property type="evidence" value="ECO:0007669"/>
    <property type="project" value="UniProtKB-EC"/>
</dbReference>
<dbReference type="InterPro" id="IPR013083">
    <property type="entry name" value="Znf_RING/FYVE/PHD"/>
</dbReference>
<evidence type="ECO:0000256" key="2">
    <source>
        <dbReference type="ARBA" id="ARBA00012483"/>
    </source>
</evidence>
<keyword evidence="5 9" id="KW-0863">Zinc-finger</keyword>
<dbReference type="GO" id="GO:0008270">
    <property type="term" value="F:zinc ion binding"/>
    <property type="evidence" value="ECO:0007669"/>
    <property type="project" value="UniProtKB-KW"/>
</dbReference>
<evidence type="ECO:0000256" key="9">
    <source>
        <dbReference type="PROSITE-ProRule" id="PRU00175"/>
    </source>
</evidence>
<evidence type="ECO:0000256" key="5">
    <source>
        <dbReference type="ARBA" id="ARBA00022771"/>
    </source>
</evidence>
<dbReference type="Pfam" id="PF13923">
    <property type="entry name" value="zf-C3HC4_2"/>
    <property type="match status" value="1"/>
</dbReference>
<dbReference type="GO" id="GO:0000209">
    <property type="term" value="P:protein polyubiquitination"/>
    <property type="evidence" value="ECO:0007669"/>
    <property type="project" value="TreeGrafter"/>
</dbReference>
<evidence type="ECO:0000313" key="12">
    <source>
        <dbReference type="EMBL" id="NXK15605.1"/>
    </source>
</evidence>
<feature type="non-terminal residue" evidence="12">
    <location>
        <position position="344"/>
    </location>
</feature>
<evidence type="ECO:0000256" key="1">
    <source>
        <dbReference type="ARBA" id="ARBA00000900"/>
    </source>
</evidence>
<feature type="domain" description="RING-type" evidence="11">
    <location>
        <begin position="9"/>
        <end position="48"/>
    </location>
</feature>
<name>A0A7L0H7W7_HERCA</name>
<protein>
    <recommendedName>
        <fullName evidence="2">RING-type E3 ubiquitin transferase</fullName>
        <ecNumber evidence="2">2.3.2.27</ecNumber>
    </recommendedName>
</protein>
<feature type="non-terminal residue" evidence="12">
    <location>
        <position position="1"/>
    </location>
</feature>
<feature type="compositionally biased region" description="Low complexity" evidence="10">
    <location>
        <begin position="76"/>
        <end position="90"/>
    </location>
</feature>
<organism evidence="12 13">
    <name type="scientific">Herpetotheres cachinnans</name>
    <name type="common">Laughing falcon</name>
    <name type="synonym">Falco cachinnans</name>
    <dbReference type="NCBI Taxonomy" id="56343"/>
    <lineage>
        <taxon>Eukaryota</taxon>
        <taxon>Metazoa</taxon>
        <taxon>Chordata</taxon>
        <taxon>Craniata</taxon>
        <taxon>Vertebrata</taxon>
        <taxon>Euteleostomi</taxon>
        <taxon>Archelosauria</taxon>
        <taxon>Archosauria</taxon>
        <taxon>Dinosauria</taxon>
        <taxon>Saurischia</taxon>
        <taxon>Theropoda</taxon>
        <taxon>Coelurosauria</taxon>
        <taxon>Aves</taxon>
        <taxon>Neognathae</taxon>
        <taxon>Neoaves</taxon>
        <taxon>Telluraves</taxon>
        <taxon>Australaves</taxon>
        <taxon>Falconiformes</taxon>
        <taxon>Falconidae</taxon>
        <taxon>Herpetotheres</taxon>
    </lineage>
</organism>
<dbReference type="InterPro" id="IPR017907">
    <property type="entry name" value="Znf_RING_CS"/>
</dbReference>
<evidence type="ECO:0000256" key="4">
    <source>
        <dbReference type="ARBA" id="ARBA00022723"/>
    </source>
</evidence>
<dbReference type="EC" id="2.3.2.27" evidence="2"/>
<feature type="region of interest" description="Disordered" evidence="10">
    <location>
        <begin position="213"/>
        <end position="259"/>
    </location>
</feature>